<evidence type="ECO:0000313" key="3">
    <source>
        <dbReference type="Proteomes" id="UP001596364"/>
    </source>
</evidence>
<gene>
    <name evidence="2" type="ORF">ACFP85_09065</name>
</gene>
<name>A0ABW1XKG0_9ALTE</name>
<dbReference type="Proteomes" id="UP001596364">
    <property type="component" value="Unassembled WGS sequence"/>
</dbReference>
<dbReference type="SUPFAM" id="SSF141371">
    <property type="entry name" value="PilZ domain-like"/>
    <property type="match status" value="1"/>
</dbReference>
<proteinExistence type="predicted"/>
<dbReference type="Pfam" id="PF07238">
    <property type="entry name" value="PilZ"/>
    <property type="match status" value="1"/>
</dbReference>
<accession>A0ABW1XKG0</accession>
<reference evidence="3" key="1">
    <citation type="journal article" date="2019" name="Int. J. Syst. Evol. Microbiol.">
        <title>The Global Catalogue of Microorganisms (GCM) 10K type strain sequencing project: providing services to taxonomists for standard genome sequencing and annotation.</title>
        <authorList>
            <consortium name="The Broad Institute Genomics Platform"/>
            <consortium name="The Broad Institute Genome Sequencing Center for Infectious Disease"/>
            <person name="Wu L."/>
            <person name="Ma J."/>
        </authorList>
    </citation>
    <scope>NUCLEOTIDE SEQUENCE [LARGE SCALE GENOMIC DNA]</scope>
    <source>
        <strain evidence="3">CGMCC 1.16031</strain>
    </source>
</reference>
<organism evidence="2 3">
    <name type="scientific">Pseudobowmanella zhangzhouensis</name>
    <dbReference type="NCBI Taxonomy" id="1537679"/>
    <lineage>
        <taxon>Bacteria</taxon>
        <taxon>Pseudomonadati</taxon>
        <taxon>Pseudomonadota</taxon>
        <taxon>Gammaproteobacteria</taxon>
        <taxon>Alteromonadales</taxon>
        <taxon>Alteromonadaceae</taxon>
    </lineage>
</organism>
<evidence type="ECO:0000313" key="2">
    <source>
        <dbReference type="EMBL" id="MFC6440294.1"/>
    </source>
</evidence>
<feature type="domain" description="PilZ" evidence="1">
    <location>
        <begin position="6"/>
        <end position="98"/>
    </location>
</feature>
<evidence type="ECO:0000259" key="1">
    <source>
        <dbReference type="Pfam" id="PF07238"/>
    </source>
</evidence>
<sequence>MMGYDDKRNFLRMLVNANCDLTIEDEESTRSIAAICRDISAVGMAFEVGESIEAGTRLKVAIESNSSQIPSLQAVSKVVRCHQNADGAYIVGVEIQEMR</sequence>
<dbReference type="InterPro" id="IPR009875">
    <property type="entry name" value="PilZ_domain"/>
</dbReference>
<keyword evidence="3" id="KW-1185">Reference proteome</keyword>
<dbReference type="Gene3D" id="2.40.10.220">
    <property type="entry name" value="predicted glycosyltransferase like domains"/>
    <property type="match status" value="1"/>
</dbReference>
<comment type="caution">
    <text evidence="2">The sequence shown here is derived from an EMBL/GenBank/DDBJ whole genome shotgun (WGS) entry which is preliminary data.</text>
</comment>
<protein>
    <submittedName>
        <fullName evidence="2">PilZ domain-containing protein</fullName>
    </submittedName>
</protein>
<dbReference type="EMBL" id="JBHSUS010000001">
    <property type="protein sequence ID" value="MFC6440294.1"/>
    <property type="molecule type" value="Genomic_DNA"/>
</dbReference>
<dbReference type="RefSeq" id="WP_131258096.1">
    <property type="nucleotide sequence ID" value="NZ_JBHSUS010000001.1"/>
</dbReference>